<dbReference type="GO" id="GO:0003774">
    <property type="term" value="F:cytoskeletal motor activity"/>
    <property type="evidence" value="ECO:0007669"/>
    <property type="project" value="InterPro"/>
</dbReference>
<dbReference type="InterPro" id="IPR036429">
    <property type="entry name" value="SpoA-like_sf"/>
</dbReference>
<dbReference type="EMBL" id="CP007028">
    <property type="protein sequence ID" value="AHE95310.1"/>
    <property type="molecule type" value="Genomic_DNA"/>
</dbReference>
<evidence type="ECO:0000256" key="3">
    <source>
        <dbReference type="ARBA" id="ARBA00021897"/>
    </source>
</evidence>
<evidence type="ECO:0000256" key="1">
    <source>
        <dbReference type="ARBA" id="ARBA00004413"/>
    </source>
</evidence>
<feature type="domain" description="Flagellar motor switch protein FliN-like C-terminal" evidence="9">
    <location>
        <begin position="50"/>
        <end position="119"/>
    </location>
</feature>
<keyword evidence="4" id="KW-1003">Cell membrane</keyword>
<feature type="region of interest" description="Disordered" evidence="8">
    <location>
        <begin position="1"/>
        <end position="37"/>
    </location>
</feature>
<dbReference type="PRINTS" id="PR00956">
    <property type="entry name" value="FLGMOTORFLIN"/>
</dbReference>
<comment type="subcellular location">
    <subcellularLocation>
        <location evidence="1">Cell membrane</location>
        <topology evidence="1">Peripheral membrane protein</topology>
        <orientation evidence="1">Cytoplasmic side</orientation>
    </subcellularLocation>
</comment>
<keyword evidence="10" id="KW-0966">Cell projection</keyword>
<evidence type="ECO:0000313" key="10">
    <source>
        <dbReference type="EMBL" id="AHE95310.1"/>
    </source>
</evidence>
<evidence type="ECO:0000256" key="4">
    <source>
        <dbReference type="ARBA" id="ARBA00022475"/>
    </source>
</evidence>
<name>W0DEI1_9AQUI</name>
<dbReference type="eggNOG" id="COG1886">
    <property type="taxonomic scope" value="Bacteria"/>
</dbReference>
<dbReference type="GO" id="GO:0071973">
    <property type="term" value="P:bacterial-type flagellum-dependent cell motility"/>
    <property type="evidence" value="ECO:0007669"/>
    <property type="project" value="InterPro"/>
</dbReference>
<dbReference type="InterPro" id="IPR001172">
    <property type="entry name" value="FliN_T3SS_HrcQb"/>
</dbReference>
<dbReference type="SUPFAM" id="SSF101801">
    <property type="entry name" value="Surface presentation of antigens (SPOA)"/>
    <property type="match status" value="1"/>
</dbReference>
<gene>
    <name evidence="10" type="ORF">THERU_00100</name>
</gene>
<dbReference type="InterPro" id="IPR012826">
    <property type="entry name" value="FliN"/>
</dbReference>
<dbReference type="Gene3D" id="2.30.330.10">
    <property type="entry name" value="SpoA-like"/>
    <property type="match status" value="1"/>
</dbReference>
<reference evidence="10 11" key="1">
    <citation type="submission" date="2013-12" db="EMBL/GenBank/DDBJ databases">
        <authorList>
            <consortium name="DOE Joint Genome Institute"/>
            <person name="Eisen J."/>
            <person name="Huntemann M."/>
            <person name="Han J."/>
            <person name="Chen A."/>
            <person name="Kyrpides N."/>
            <person name="Mavromatis K."/>
            <person name="Markowitz V."/>
            <person name="Palaniappan K."/>
            <person name="Ivanova N."/>
            <person name="Schaumberg A."/>
            <person name="Pati A."/>
            <person name="Liolios K."/>
            <person name="Nordberg H.P."/>
            <person name="Cantor M.N."/>
            <person name="Hua S.X."/>
            <person name="Woyke T."/>
        </authorList>
    </citation>
    <scope>NUCLEOTIDE SEQUENCE [LARGE SCALE GENOMIC DNA]</scope>
    <source>
        <strain evidence="10 11">DSM 23557</strain>
    </source>
</reference>
<dbReference type="PATRIC" id="fig|75906.3.peg.19"/>
<keyword evidence="10" id="KW-0282">Flagellum</keyword>
<dbReference type="Proteomes" id="UP000018914">
    <property type="component" value="Chromosome"/>
</dbReference>
<evidence type="ECO:0000256" key="2">
    <source>
        <dbReference type="ARBA" id="ARBA00009226"/>
    </source>
</evidence>
<dbReference type="STRING" id="75906.THERU_00100"/>
<dbReference type="PANTHER" id="PTHR43484:SF1">
    <property type="entry name" value="FLAGELLAR MOTOR SWITCH PROTEIN FLIN"/>
    <property type="match status" value="1"/>
</dbReference>
<sequence length="129" mass="14523">MEEEKREEAQTQGEGLSSLWQETLKEQEEKEREEKGEVLTPDIQEKLKKFLDLPLLIEVVVGSTTLTLGEILNLGPGSVVELDNLVEEPVDIKVNGKLVAKGELVVVEEKFGVKITDIVEREERVKRAL</sequence>
<evidence type="ECO:0000259" key="9">
    <source>
        <dbReference type="Pfam" id="PF01052"/>
    </source>
</evidence>
<protein>
    <recommendedName>
        <fullName evidence="3">Flagellar motor switch protein FliN</fullName>
    </recommendedName>
</protein>
<dbReference type="KEGG" id="trd:THERU_00100"/>
<keyword evidence="11" id="KW-1185">Reference proteome</keyword>
<dbReference type="Pfam" id="PF01052">
    <property type="entry name" value="FliMN_C"/>
    <property type="match status" value="1"/>
</dbReference>
<dbReference type="GO" id="GO:0005886">
    <property type="term" value="C:plasma membrane"/>
    <property type="evidence" value="ECO:0007669"/>
    <property type="project" value="UniProtKB-SubCell"/>
</dbReference>
<dbReference type="OrthoDB" id="9773459at2"/>
<proteinExistence type="inferred from homology"/>
<keyword evidence="5" id="KW-0145">Chemotaxis</keyword>
<accession>W0DEI1</accession>
<dbReference type="NCBIfam" id="TIGR02480">
    <property type="entry name" value="fliN"/>
    <property type="match status" value="1"/>
</dbReference>
<keyword evidence="7" id="KW-0472">Membrane</keyword>
<feature type="compositionally biased region" description="Polar residues" evidence="8">
    <location>
        <begin position="10"/>
        <end position="21"/>
    </location>
</feature>
<dbReference type="PANTHER" id="PTHR43484">
    <property type="match status" value="1"/>
</dbReference>
<comment type="similarity">
    <text evidence="2">Belongs to the FliN/MopA/SpaO family.</text>
</comment>
<dbReference type="AlphaFoldDB" id="W0DEI1"/>
<dbReference type="RefSeq" id="WP_025305251.1">
    <property type="nucleotide sequence ID" value="NZ_CP007028.1"/>
</dbReference>
<keyword evidence="10" id="KW-0969">Cilium</keyword>
<evidence type="ECO:0000313" key="11">
    <source>
        <dbReference type="Proteomes" id="UP000018914"/>
    </source>
</evidence>
<keyword evidence="6" id="KW-0283">Flagellar rotation</keyword>
<dbReference type="InterPro" id="IPR001543">
    <property type="entry name" value="FliN-like_C"/>
</dbReference>
<dbReference type="InterPro" id="IPR051469">
    <property type="entry name" value="FliN/MopA/SpaO"/>
</dbReference>
<evidence type="ECO:0000256" key="8">
    <source>
        <dbReference type="SAM" id="MobiDB-lite"/>
    </source>
</evidence>
<evidence type="ECO:0000256" key="5">
    <source>
        <dbReference type="ARBA" id="ARBA00022500"/>
    </source>
</evidence>
<dbReference type="GO" id="GO:0006935">
    <property type="term" value="P:chemotaxis"/>
    <property type="evidence" value="ECO:0007669"/>
    <property type="project" value="UniProtKB-KW"/>
</dbReference>
<evidence type="ECO:0000256" key="6">
    <source>
        <dbReference type="ARBA" id="ARBA00022779"/>
    </source>
</evidence>
<evidence type="ECO:0000256" key="7">
    <source>
        <dbReference type="ARBA" id="ARBA00023136"/>
    </source>
</evidence>
<organism evidence="11">
    <name type="scientific">Thermocrinis ruber</name>
    <dbReference type="NCBI Taxonomy" id="75906"/>
    <lineage>
        <taxon>Bacteria</taxon>
        <taxon>Pseudomonadati</taxon>
        <taxon>Aquificota</taxon>
        <taxon>Aquificia</taxon>
        <taxon>Aquificales</taxon>
        <taxon>Aquificaceae</taxon>
        <taxon>Thermocrinis</taxon>
    </lineage>
</organism>
<feature type="compositionally biased region" description="Basic and acidic residues" evidence="8">
    <location>
        <begin position="23"/>
        <end position="37"/>
    </location>
</feature>
<dbReference type="HOGENOM" id="CLU_097058_1_1_0"/>
<dbReference type="GO" id="GO:0009425">
    <property type="term" value="C:bacterial-type flagellum basal body"/>
    <property type="evidence" value="ECO:0007669"/>
    <property type="project" value="InterPro"/>
</dbReference>